<dbReference type="EC" id="2.7.1.24" evidence="5 6"/>
<keyword evidence="5 7" id="KW-0418">Kinase</keyword>
<dbReference type="SUPFAM" id="SSF52540">
    <property type="entry name" value="P-loop containing nucleoside triphosphate hydrolases"/>
    <property type="match status" value="1"/>
</dbReference>
<dbReference type="AlphaFoldDB" id="A0A1G6BPW9"/>
<organism evidence="7 8">
    <name type="scientific">Bauldia litoralis</name>
    <dbReference type="NCBI Taxonomy" id="665467"/>
    <lineage>
        <taxon>Bacteria</taxon>
        <taxon>Pseudomonadati</taxon>
        <taxon>Pseudomonadota</taxon>
        <taxon>Alphaproteobacteria</taxon>
        <taxon>Hyphomicrobiales</taxon>
        <taxon>Kaistiaceae</taxon>
        <taxon>Bauldia</taxon>
    </lineage>
</organism>
<dbReference type="STRING" id="665467.SAMN02982931_01706"/>
<protein>
    <recommendedName>
        <fullName evidence="5 6">Dephospho-CoA kinase</fullName>
        <ecNumber evidence="5 6">2.7.1.24</ecNumber>
    </recommendedName>
    <alternativeName>
        <fullName evidence="5">Dephosphocoenzyme A kinase</fullName>
    </alternativeName>
</protein>
<name>A0A1G6BPW9_9HYPH</name>
<evidence type="ECO:0000256" key="1">
    <source>
        <dbReference type="ARBA" id="ARBA00009018"/>
    </source>
</evidence>
<evidence type="ECO:0000256" key="6">
    <source>
        <dbReference type="NCBIfam" id="TIGR00152"/>
    </source>
</evidence>
<sequence>MLLIGLTGSVAMGKSTTAAMFAEAGLPVFDADRTVHELYRGAAAPVVEAAFPGTTENGVVDRDRLRDRVLGDDAAMARLEALIHPLVRTERDRFLREAAAGGYRAVVLDIPLLFETATEGDVDMVIVVTTSAEIQMARMLARDGMTRERAEAMIARQVPDPEKRRRAHFLIDTSTSIEDARRQVGGVLRAVAGMTGRV</sequence>
<dbReference type="OrthoDB" id="9812943at2"/>
<comment type="pathway">
    <text evidence="5">Cofactor biosynthesis; coenzyme A biosynthesis; CoA from (R)-pantothenate: step 5/5.</text>
</comment>
<feature type="binding site" evidence="5">
    <location>
        <begin position="11"/>
        <end position="16"/>
    </location>
    <ligand>
        <name>ATP</name>
        <dbReference type="ChEBI" id="CHEBI:30616"/>
    </ligand>
</feature>
<dbReference type="PANTHER" id="PTHR10695:SF46">
    <property type="entry name" value="BIFUNCTIONAL COENZYME A SYNTHASE-RELATED"/>
    <property type="match status" value="1"/>
</dbReference>
<dbReference type="GO" id="GO:0005737">
    <property type="term" value="C:cytoplasm"/>
    <property type="evidence" value="ECO:0007669"/>
    <property type="project" value="UniProtKB-SubCell"/>
</dbReference>
<comment type="catalytic activity">
    <reaction evidence="5">
        <text>3'-dephospho-CoA + ATP = ADP + CoA + H(+)</text>
        <dbReference type="Rhea" id="RHEA:18245"/>
        <dbReference type="ChEBI" id="CHEBI:15378"/>
        <dbReference type="ChEBI" id="CHEBI:30616"/>
        <dbReference type="ChEBI" id="CHEBI:57287"/>
        <dbReference type="ChEBI" id="CHEBI:57328"/>
        <dbReference type="ChEBI" id="CHEBI:456216"/>
        <dbReference type="EC" id="2.7.1.24"/>
    </reaction>
</comment>
<keyword evidence="8" id="KW-1185">Reference proteome</keyword>
<dbReference type="GO" id="GO:0005524">
    <property type="term" value="F:ATP binding"/>
    <property type="evidence" value="ECO:0007669"/>
    <property type="project" value="UniProtKB-UniRule"/>
</dbReference>
<comment type="subcellular location">
    <subcellularLocation>
        <location evidence="5">Cytoplasm</location>
    </subcellularLocation>
</comment>
<dbReference type="Pfam" id="PF01121">
    <property type="entry name" value="CoaE"/>
    <property type="match status" value="1"/>
</dbReference>
<evidence type="ECO:0000256" key="4">
    <source>
        <dbReference type="ARBA" id="ARBA00022993"/>
    </source>
</evidence>
<dbReference type="InterPro" id="IPR001977">
    <property type="entry name" value="Depp_CoAkinase"/>
</dbReference>
<keyword evidence="4 5" id="KW-0173">Coenzyme A biosynthesis</keyword>
<dbReference type="InterPro" id="IPR027417">
    <property type="entry name" value="P-loop_NTPase"/>
</dbReference>
<evidence type="ECO:0000256" key="3">
    <source>
        <dbReference type="ARBA" id="ARBA00022840"/>
    </source>
</evidence>
<keyword evidence="5" id="KW-0808">Transferase</keyword>
<comment type="function">
    <text evidence="5">Catalyzes the phosphorylation of the 3'-hydroxyl group of dephosphocoenzyme A to form coenzyme A.</text>
</comment>
<keyword evidence="3 5" id="KW-0067">ATP-binding</keyword>
<keyword evidence="5" id="KW-0963">Cytoplasm</keyword>
<dbReference type="HAMAP" id="MF_00376">
    <property type="entry name" value="Dephospho_CoA_kinase"/>
    <property type="match status" value="1"/>
</dbReference>
<reference evidence="7 8" key="1">
    <citation type="submission" date="2016-10" db="EMBL/GenBank/DDBJ databases">
        <authorList>
            <person name="de Groot N.N."/>
        </authorList>
    </citation>
    <scope>NUCLEOTIDE SEQUENCE [LARGE SCALE GENOMIC DNA]</scope>
    <source>
        <strain evidence="7 8">ATCC 35022</strain>
    </source>
</reference>
<proteinExistence type="inferred from homology"/>
<dbReference type="EMBL" id="FMXQ01000003">
    <property type="protein sequence ID" value="SDB22650.1"/>
    <property type="molecule type" value="Genomic_DNA"/>
</dbReference>
<evidence type="ECO:0000256" key="5">
    <source>
        <dbReference type="HAMAP-Rule" id="MF_00376"/>
    </source>
</evidence>
<keyword evidence="2 5" id="KW-0547">Nucleotide-binding</keyword>
<comment type="similarity">
    <text evidence="1 5">Belongs to the CoaE family.</text>
</comment>
<dbReference type="NCBIfam" id="TIGR00152">
    <property type="entry name" value="dephospho-CoA kinase"/>
    <property type="match status" value="1"/>
</dbReference>
<dbReference type="Proteomes" id="UP000199071">
    <property type="component" value="Unassembled WGS sequence"/>
</dbReference>
<dbReference type="PROSITE" id="PS51219">
    <property type="entry name" value="DPCK"/>
    <property type="match status" value="1"/>
</dbReference>
<dbReference type="CDD" id="cd02022">
    <property type="entry name" value="DPCK"/>
    <property type="match status" value="1"/>
</dbReference>
<accession>A0A1G6BPW9</accession>
<dbReference type="Gene3D" id="3.40.50.300">
    <property type="entry name" value="P-loop containing nucleotide triphosphate hydrolases"/>
    <property type="match status" value="1"/>
</dbReference>
<evidence type="ECO:0000256" key="2">
    <source>
        <dbReference type="ARBA" id="ARBA00022741"/>
    </source>
</evidence>
<evidence type="ECO:0000313" key="7">
    <source>
        <dbReference type="EMBL" id="SDB22650.1"/>
    </source>
</evidence>
<dbReference type="RefSeq" id="WP_090875987.1">
    <property type="nucleotide sequence ID" value="NZ_FMXQ01000003.1"/>
</dbReference>
<evidence type="ECO:0000313" key="8">
    <source>
        <dbReference type="Proteomes" id="UP000199071"/>
    </source>
</evidence>
<dbReference type="UniPathway" id="UPA00241">
    <property type="reaction ID" value="UER00356"/>
</dbReference>
<dbReference type="GO" id="GO:0015937">
    <property type="term" value="P:coenzyme A biosynthetic process"/>
    <property type="evidence" value="ECO:0007669"/>
    <property type="project" value="UniProtKB-UniRule"/>
</dbReference>
<dbReference type="PANTHER" id="PTHR10695">
    <property type="entry name" value="DEPHOSPHO-COA KINASE-RELATED"/>
    <property type="match status" value="1"/>
</dbReference>
<dbReference type="GO" id="GO:0004140">
    <property type="term" value="F:dephospho-CoA kinase activity"/>
    <property type="evidence" value="ECO:0007669"/>
    <property type="project" value="UniProtKB-UniRule"/>
</dbReference>
<gene>
    <name evidence="5" type="primary">coaE</name>
    <name evidence="7" type="ORF">SAMN02982931_01706</name>
</gene>